<reference evidence="2 3" key="1">
    <citation type="submission" date="2014-06" db="EMBL/GenBank/DDBJ databases">
        <title>Evolutionary Origins and Diversification of the Mycorrhizal Mutualists.</title>
        <authorList>
            <consortium name="DOE Joint Genome Institute"/>
            <consortium name="Mycorrhizal Genomics Consortium"/>
            <person name="Kohler A."/>
            <person name="Kuo A."/>
            <person name="Nagy L.G."/>
            <person name="Floudas D."/>
            <person name="Copeland A."/>
            <person name="Barry K.W."/>
            <person name="Cichocki N."/>
            <person name="Veneault-Fourrey C."/>
            <person name="LaButti K."/>
            <person name="Lindquist E.A."/>
            <person name="Lipzen A."/>
            <person name="Lundell T."/>
            <person name="Morin E."/>
            <person name="Murat C."/>
            <person name="Riley R."/>
            <person name="Ohm R."/>
            <person name="Sun H."/>
            <person name="Tunlid A."/>
            <person name="Henrissat B."/>
            <person name="Grigoriev I.V."/>
            <person name="Hibbett D.S."/>
            <person name="Martin F."/>
        </authorList>
    </citation>
    <scope>NUCLEOTIDE SEQUENCE [LARGE SCALE GENOMIC DNA]</scope>
    <source>
        <strain evidence="2 3">SS14</strain>
    </source>
</reference>
<dbReference type="EMBL" id="KN837229">
    <property type="protein sequence ID" value="KIJ32257.1"/>
    <property type="molecule type" value="Genomic_DNA"/>
</dbReference>
<feature type="compositionally biased region" description="Low complexity" evidence="1">
    <location>
        <begin position="265"/>
        <end position="277"/>
    </location>
</feature>
<sequence length="307" mass="33958">MRSHDTNRLSCLRLTERCANILYSVRLEIDNAGPSVSETLRQPVENLTEAFRSIEQFIHKQVSRPFLKRYLRRDEDARKIISCDASLTDAVSLFSVAIQVRKLKDIQDLGIGQHDREGDMQLVKSNLSPGVRAIMDALEKDRYQGKGKGKDTDLPPGVDSRDVLAAITAIRTVQAAQDSMLDAADLYSAMRTALRSGDDFVMLEMLQIDRNEMQEAIKTLERALEDPRITTNPTLEDPRITTNPTPLTNRQKALPEVPALPPPSITRSAAISSAGGSTAEATTLYQLSLNTIRPPALPPQSRSINPA</sequence>
<dbReference type="InterPro" id="IPR059179">
    <property type="entry name" value="MLKL-like_MCAfunc"/>
</dbReference>
<dbReference type="Gene3D" id="1.20.930.20">
    <property type="entry name" value="Adaptor protein Cbl, N-terminal domain"/>
    <property type="match status" value="1"/>
</dbReference>
<dbReference type="Proteomes" id="UP000054279">
    <property type="component" value="Unassembled WGS sequence"/>
</dbReference>
<feature type="compositionally biased region" description="Polar residues" evidence="1">
    <location>
        <begin position="230"/>
        <end position="251"/>
    </location>
</feature>
<keyword evidence="3" id="KW-1185">Reference proteome</keyword>
<accession>A0A0C9USQ1</accession>
<proteinExistence type="predicted"/>
<gene>
    <name evidence="2" type="ORF">M422DRAFT_265910</name>
</gene>
<dbReference type="OrthoDB" id="1668230at2759"/>
<evidence type="ECO:0000256" key="1">
    <source>
        <dbReference type="SAM" id="MobiDB-lite"/>
    </source>
</evidence>
<dbReference type="InterPro" id="IPR036537">
    <property type="entry name" value="Adaptor_Cbl_N_dom_sf"/>
</dbReference>
<protein>
    <submittedName>
        <fullName evidence="2">Uncharacterized protein</fullName>
    </submittedName>
</protein>
<feature type="region of interest" description="Disordered" evidence="1">
    <location>
        <begin position="230"/>
        <end position="277"/>
    </location>
</feature>
<name>A0A0C9USQ1_SPHS4</name>
<dbReference type="HOGENOM" id="CLU_906636_0_0_1"/>
<dbReference type="GO" id="GO:0007166">
    <property type="term" value="P:cell surface receptor signaling pathway"/>
    <property type="evidence" value="ECO:0007669"/>
    <property type="project" value="InterPro"/>
</dbReference>
<dbReference type="CDD" id="cd21037">
    <property type="entry name" value="MLKL_NTD"/>
    <property type="match status" value="1"/>
</dbReference>
<evidence type="ECO:0000313" key="2">
    <source>
        <dbReference type="EMBL" id="KIJ32257.1"/>
    </source>
</evidence>
<organism evidence="2 3">
    <name type="scientific">Sphaerobolus stellatus (strain SS14)</name>
    <dbReference type="NCBI Taxonomy" id="990650"/>
    <lineage>
        <taxon>Eukaryota</taxon>
        <taxon>Fungi</taxon>
        <taxon>Dikarya</taxon>
        <taxon>Basidiomycota</taxon>
        <taxon>Agaricomycotina</taxon>
        <taxon>Agaricomycetes</taxon>
        <taxon>Phallomycetidae</taxon>
        <taxon>Geastrales</taxon>
        <taxon>Sphaerobolaceae</taxon>
        <taxon>Sphaerobolus</taxon>
    </lineage>
</organism>
<evidence type="ECO:0000313" key="3">
    <source>
        <dbReference type="Proteomes" id="UP000054279"/>
    </source>
</evidence>
<dbReference type="AlphaFoldDB" id="A0A0C9USQ1"/>